<dbReference type="Pfam" id="PF24080">
    <property type="entry name" value="AP3B1_C_2"/>
    <property type="match status" value="1"/>
</dbReference>
<evidence type="ECO:0000313" key="2">
    <source>
        <dbReference type="EMBL" id="MEQ2261031.1"/>
    </source>
</evidence>
<protein>
    <recommendedName>
        <fullName evidence="1">AP-3 complex subunit beta-1/2 C-terminal domain-containing protein</fullName>
    </recommendedName>
</protein>
<dbReference type="Proteomes" id="UP001444071">
    <property type="component" value="Unassembled WGS sequence"/>
</dbReference>
<organism evidence="2 3">
    <name type="scientific">Xenotaenia resolanae</name>
    <dbReference type="NCBI Taxonomy" id="208358"/>
    <lineage>
        <taxon>Eukaryota</taxon>
        <taxon>Metazoa</taxon>
        <taxon>Chordata</taxon>
        <taxon>Craniata</taxon>
        <taxon>Vertebrata</taxon>
        <taxon>Euteleostomi</taxon>
        <taxon>Actinopterygii</taxon>
        <taxon>Neopterygii</taxon>
        <taxon>Teleostei</taxon>
        <taxon>Neoteleostei</taxon>
        <taxon>Acanthomorphata</taxon>
        <taxon>Ovalentaria</taxon>
        <taxon>Atherinomorphae</taxon>
        <taxon>Cyprinodontiformes</taxon>
        <taxon>Goodeidae</taxon>
        <taxon>Xenotaenia</taxon>
    </lineage>
</organism>
<feature type="domain" description="AP-3 complex subunit beta-1/2 C-terminal" evidence="1">
    <location>
        <begin position="1"/>
        <end position="91"/>
    </location>
</feature>
<reference evidence="2 3" key="1">
    <citation type="submission" date="2021-06" db="EMBL/GenBank/DDBJ databases">
        <authorList>
            <person name="Palmer J.M."/>
        </authorList>
    </citation>
    <scope>NUCLEOTIDE SEQUENCE [LARGE SCALE GENOMIC DNA]</scope>
    <source>
        <strain evidence="2 3">XR_2019</strain>
        <tissue evidence="2">Muscle</tissue>
    </source>
</reference>
<name>A0ABV0VUY8_9TELE</name>
<proteinExistence type="predicted"/>
<sequence>MGMNETSATITMATANTSKQNISKQVLSVANVGVISSDQNNLQRFAGCTVSSGALVLVTLELRESSTALLTINTEKSVMASMLLRDLKQALSQA</sequence>
<evidence type="ECO:0000259" key="1">
    <source>
        <dbReference type="Pfam" id="PF24080"/>
    </source>
</evidence>
<evidence type="ECO:0000313" key="3">
    <source>
        <dbReference type="Proteomes" id="UP001444071"/>
    </source>
</evidence>
<comment type="caution">
    <text evidence="2">The sequence shown here is derived from an EMBL/GenBank/DDBJ whole genome shotgun (WGS) entry which is preliminary data.</text>
</comment>
<keyword evidence="3" id="KW-1185">Reference proteome</keyword>
<dbReference type="EMBL" id="JAHRIM010011834">
    <property type="protein sequence ID" value="MEQ2261031.1"/>
    <property type="molecule type" value="Genomic_DNA"/>
</dbReference>
<accession>A0ABV0VUY8</accession>
<dbReference type="InterPro" id="IPR056314">
    <property type="entry name" value="AP3B1/2_C"/>
</dbReference>
<gene>
    <name evidence="2" type="ORF">XENORESO_004684</name>
</gene>